<reference evidence="3 4" key="1">
    <citation type="submission" date="2017-11" db="EMBL/GenBank/DDBJ databases">
        <title>Sequencing the genomes of 1000 actinobacteria strains.</title>
        <authorList>
            <person name="Klenk H.-P."/>
        </authorList>
    </citation>
    <scope>NUCLEOTIDE SEQUENCE [LARGE SCALE GENOMIC DNA]</scope>
    <source>
        <strain evidence="3 4">DSM 44104</strain>
    </source>
</reference>
<evidence type="ECO:0000256" key="1">
    <source>
        <dbReference type="SAM" id="MobiDB-lite"/>
    </source>
</evidence>
<feature type="transmembrane region" description="Helical" evidence="2">
    <location>
        <begin position="70"/>
        <end position="90"/>
    </location>
</feature>
<dbReference type="EMBL" id="PHUJ01000002">
    <property type="protein sequence ID" value="PKB41266.1"/>
    <property type="molecule type" value="Genomic_DNA"/>
</dbReference>
<sequence length="164" mass="18165">MQPRWEQHPHPQAVPPTEWVTAPIPISNPWPQGPPLTPSWASPPAALSPERPKDFPGYGRQLPDTPRAGSVVRPVLFSVFASGVFAFYMIMSVGDLIASLINTAVLSLVALGIYRVFIKRPVYRSQSEAEQAQQRSAVRDAAILNAMRVERSRHFHPNGLPKKP</sequence>
<accession>A0AA44UVE9</accession>
<evidence type="ECO:0000313" key="4">
    <source>
        <dbReference type="Proteomes" id="UP000232453"/>
    </source>
</evidence>
<proteinExistence type="predicted"/>
<protein>
    <submittedName>
        <fullName evidence="3">Uncharacterized protein</fullName>
    </submittedName>
</protein>
<organism evidence="3 4">
    <name type="scientific">Pseudonocardia alni</name>
    <name type="common">Amycolata alni</name>
    <dbReference type="NCBI Taxonomy" id="33907"/>
    <lineage>
        <taxon>Bacteria</taxon>
        <taxon>Bacillati</taxon>
        <taxon>Actinomycetota</taxon>
        <taxon>Actinomycetes</taxon>
        <taxon>Pseudonocardiales</taxon>
        <taxon>Pseudonocardiaceae</taxon>
        <taxon>Pseudonocardia</taxon>
    </lineage>
</organism>
<keyword evidence="2" id="KW-0812">Transmembrane</keyword>
<feature type="compositionally biased region" description="Low complexity" evidence="1">
    <location>
        <begin position="38"/>
        <end position="49"/>
    </location>
</feature>
<dbReference type="Proteomes" id="UP000232453">
    <property type="component" value="Unassembled WGS sequence"/>
</dbReference>
<evidence type="ECO:0000313" key="3">
    <source>
        <dbReference type="EMBL" id="PKB41266.1"/>
    </source>
</evidence>
<evidence type="ECO:0000256" key="2">
    <source>
        <dbReference type="SAM" id="Phobius"/>
    </source>
</evidence>
<dbReference type="AlphaFoldDB" id="A0AA44UVE9"/>
<keyword evidence="2" id="KW-0472">Membrane</keyword>
<feature type="region of interest" description="Disordered" evidence="1">
    <location>
        <begin position="1"/>
        <end position="62"/>
    </location>
</feature>
<name>A0AA44UVE9_PSEA5</name>
<comment type="caution">
    <text evidence="3">The sequence shown here is derived from an EMBL/GenBank/DDBJ whole genome shotgun (WGS) entry which is preliminary data.</text>
</comment>
<feature type="compositionally biased region" description="Pro residues" evidence="1">
    <location>
        <begin position="26"/>
        <end position="37"/>
    </location>
</feature>
<feature type="transmembrane region" description="Helical" evidence="2">
    <location>
        <begin position="96"/>
        <end position="117"/>
    </location>
</feature>
<keyword evidence="2" id="KW-1133">Transmembrane helix</keyword>
<gene>
    <name evidence="3" type="ORF">ATL51_0228</name>
</gene>